<name>A0ABD2D1E2_VESMC</name>
<sequence>MGGSFPDWCRAPPEVSKESSKNGEDLVVNEHRRVKLHKFEGSREGGSEGRRVRVIERDQRHHTFGKALENFEKPSRRHVATDTIFLQNKDEILTTLANGLEVPAKFEKVVWKLKYKDRYL</sequence>
<dbReference type="EMBL" id="JAYRBN010000008">
    <property type="protein sequence ID" value="KAL2750769.1"/>
    <property type="molecule type" value="Genomic_DNA"/>
</dbReference>
<accession>A0ABD2D1E2</accession>
<organism evidence="2 3">
    <name type="scientific">Vespula maculifrons</name>
    <name type="common">Eastern yellow jacket</name>
    <name type="synonym">Wasp</name>
    <dbReference type="NCBI Taxonomy" id="7453"/>
    <lineage>
        <taxon>Eukaryota</taxon>
        <taxon>Metazoa</taxon>
        <taxon>Ecdysozoa</taxon>
        <taxon>Arthropoda</taxon>
        <taxon>Hexapoda</taxon>
        <taxon>Insecta</taxon>
        <taxon>Pterygota</taxon>
        <taxon>Neoptera</taxon>
        <taxon>Endopterygota</taxon>
        <taxon>Hymenoptera</taxon>
        <taxon>Apocrita</taxon>
        <taxon>Aculeata</taxon>
        <taxon>Vespoidea</taxon>
        <taxon>Vespidae</taxon>
        <taxon>Vespinae</taxon>
        <taxon>Vespula</taxon>
    </lineage>
</organism>
<dbReference type="Proteomes" id="UP001607303">
    <property type="component" value="Unassembled WGS sequence"/>
</dbReference>
<comment type="caution">
    <text evidence="2">The sequence shown here is derived from an EMBL/GenBank/DDBJ whole genome shotgun (WGS) entry which is preliminary data.</text>
</comment>
<evidence type="ECO:0000256" key="1">
    <source>
        <dbReference type="SAM" id="MobiDB-lite"/>
    </source>
</evidence>
<proteinExistence type="predicted"/>
<reference evidence="2 3" key="1">
    <citation type="journal article" date="2024" name="Ann. Entomol. Soc. Am.">
        <title>Genomic analyses of the southern and eastern yellowjacket wasps (Hymenoptera: Vespidae) reveal evolutionary signatures of social life.</title>
        <authorList>
            <person name="Catto M.A."/>
            <person name="Caine P.B."/>
            <person name="Orr S.E."/>
            <person name="Hunt B.G."/>
            <person name="Goodisman M.A.D."/>
        </authorList>
    </citation>
    <scope>NUCLEOTIDE SEQUENCE [LARGE SCALE GENOMIC DNA]</scope>
    <source>
        <strain evidence="2">232</strain>
        <tissue evidence="2">Head and thorax</tissue>
    </source>
</reference>
<dbReference type="AlphaFoldDB" id="A0ABD2D1E2"/>
<feature type="region of interest" description="Disordered" evidence="1">
    <location>
        <begin position="1"/>
        <end position="27"/>
    </location>
</feature>
<feature type="compositionally biased region" description="Basic and acidic residues" evidence="1">
    <location>
        <begin position="15"/>
        <end position="27"/>
    </location>
</feature>
<protein>
    <submittedName>
        <fullName evidence="2">Uncharacterized protein</fullName>
    </submittedName>
</protein>
<evidence type="ECO:0000313" key="3">
    <source>
        <dbReference type="Proteomes" id="UP001607303"/>
    </source>
</evidence>
<gene>
    <name evidence="2" type="ORF">V1477_000872</name>
</gene>
<evidence type="ECO:0000313" key="2">
    <source>
        <dbReference type="EMBL" id="KAL2750769.1"/>
    </source>
</evidence>
<keyword evidence="3" id="KW-1185">Reference proteome</keyword>